<protein>
    <recommendedName>
        <fullName evidence="3">PAS domain-containing protein</fullName>
    </recommendedName>
</protein>
<comment type="caution">
    <text evidence="1">The sequence shown here is derived from an EMBL/GenBank/DDBJ whole genome shotgun (WGS) entry which is preliminary data.</text>
</comment>
<sequence length="176" mass="20032">MLQTLDDISSPLPPNATYEWIDPNDLHAEPLRAGVRWWRKARGDRPFPAREDLNPRDIAELLAYMSLLKVIDGGADFEHRIVGDVMVQAFNVRIQNRRFSDIAYEAPEFIERCFEIFRRVVDTGEPRAWRAVEGRDSTAVVFRHSEVVLLPLGHEKVNHLVAFCCHGEGTRPAAAA</sequence>
<organism evidence="1 2">
    <name type="scientific">Rhizomicrobium electricum</name>
    <dbReference type="NCBI Taxonomy" id="480070"/>
    <lineage>
        <taxon>Bacteria</taxon>
        <taxon>Pseudomonadati</taxon>
        <taxon>Pseudomonadota</taxon>
        <taxon>Alphaproteobacteria</taxon>
        <taxon>Micropepsales</taxon>
        <taxon>Micropepsaceae</taxon>
        <taxon>Rhizomicrobium</taxon>
    </lineage>
</organism>
<name>A0ABP3Q924_9PROT</name>
<keyword evidence="2" id="KW-1185">Reference proteome</keyword>
<reference evidence="2" key="1">
    <citation type="journal article" date="2019" name="Int. J. Syst. Evol. Microbiol.">
        <title>The Global Catalogue of Microorganisms (GCM) 10K type strain sequencing project: providing services to taxonomists for standard genome sequencing and annotation.</title>
        <authorList>
            <consortium name="The Broad Institute Genomics Platform"/>
            <consortium name="The Broad Institute Genome Sequencing Center for Infectious Disease"/>
            <person name="Wu L."/>
            <person name="Ma J."/>
        </authorList>
    </citation>
    <scope>NUCLEOTIDE SEQUENCE [LARGE SCALE GENOMIC DNA]</scope>
    <source>
        <strain evidence="2">JCM 15089</strain>
    </source>
</reference>
<dbReference type="EMBL" id="BAAADD010000012">
    <property type="protein sequence ID" value="GAA0586007.1"/>
    <property type="molecule type" value="Genomic_DNA"/>
</dbReference>
<gene>
    <name evidence="1" type="ORF">GCM10008942_38780</name>
</gene>
<evidence type="ECO:0000313" key="1">
    <source>
        <dbReference type="EMBL" id="GAA0586007.1"/>
    </source>
</evidence>
<evidence type="ECO:0008006" key="3">
    <source>
        <dbReference type="Google" id="ProtNLM"/>
    </source>
</evidence>
<evidence type="ECO:0000313" key="2">
    <source>
        <dbReference type="Proteomes" id="UP001499951"/>
    </source>
</evidence>
<dbReference type="RefSeq" id="WP_166937302.1">
    <property type="nucleotide sequence ID" value="NZ_BAAADD010000012.1"/>
</dbReference>
<dbReference type="Pfam" id="PF07310">
    <property type="entry name" value="PAS_5"/>
    <property type="match status" value="1"/>
</dbReference>
<dbReference type="Proteomes" id="UP001499951">
    <property type="component" value="Unassembled WGS sequence"/>
</dbReference>
<proteinExistence type="predicted"/>
<accession>A0ABP3Q924</accession>
<dbReference type="InterPro" id="IPR009922">
    <property type="entry name" value="DUF1457"/>
</dbReference>